<dbReference type="SUPFAM" id="SSF81321">
    <property type="entry name" value="Family A G protein-coupled receptor-like"/>
    <property type="match status" value="1"/>
</dbReference>
<feature type="domain" description="7TM GPCR serpentine receptor class x (Srx)" evidence="2">
    <location>
        <begin position="6"/>
        <end position="249"/>
    </location>
</feature>
<comment type="caution">
    <text evidence="3">The sequence shown here is derived from an EMBL/GenBank/DDBJ whole genome shotgun (WGS) entry which is preliminary data.</text>
</comment>
<feature type="non-terminal residue" evidence="3">
    <location>
        <position position="1"/>
    </location>
</feature>
<feature type="transmembrane region" description="Helical" evidence="1">
    <location>
        <begin position="111"/>
        <end position="129"/>
    </location>
</feature>
<feature type="transmembrane region" description="Helical" evidence="1">
    <location>
        <begin position="203"/>
        <end position="225"/>
    </location>
</feature>
<evidence type="ECO:0000313" key="4">
    <source>
        <dbReference type="Proteomes" id="UP001328107"/>
    </source>
</evidence>
<dbReference type="EMBL" id="BTRK01000004">
    <property type="protein sequence ID" value="GMR46955.1"/>
    <property type="molecule type" value="Genomic_DNA"/>
</dbReference>
<feature type="transmembrane region" description="Helical" evidence="1">
    <location>
        <begin position="161"/>
        <end position="182"/>
    </location>
</feature>
<evidence type="ECO:0000313" key="3">
    <source>
        <dbReference type="EMBL" id="GMR46955.1"/>
    </source>
</evidence>
<dbReference type="Gene3D" id="1.20.1070.10">
    <property type="entry name" value="Rhodopsin 7-helix transmembrane proteins"/>
    <property type="match status" value="1"/>
</dbReference>
<dbReference type="PANTHER" id="PTHR23017:SF3">
    <property type="entry name" value="G-PROTEIN COUPLED RECEPTORS FAMILY 1 PROFILE DOMAIN-CONTAINING PROTEIN"/>
    <property type="match status" value="1"/>
</dbReference>
<keyword evidence="1" id="KW-0472">Membrane</keyword>
<accession>A0AAN5CM29</accession>
<evidence type="ECO:0000256" key="1">
    <source>
        <dbReference type="SAM" id="Phobius"/>
    </source>
</evidence>
<gene>
    <name evidence="3" type="ORF">PMAYCL1PPCAC_17150</name>
</gene>
<dbReference type="Proteomes" id="UP001328107">
    <property type="component" value="Unassembled WGS sequence"/>
</dbReference>
<evidence type="ECO:0000259" key="2">
    <source>
        <dbReference type="Pfam" id="PF10328"/>
    </source>
</evidence>
<feature type="non-terminal residue" evidence="3">
    <location>
        <position position="250"/>
    </location>
</feature>
<keyword evidence="4" id="KW-1185">Reference proteome</keyword>
<reference evidence="4" key="1">
    <citation type="submission" date="2022-10" db="EMBL/GenBank/DDBJ databases">
        <title>Genome assembly of Pristionchus species.</title>
        <authorList>
            <person name="Yoshida K."/>
            <person name="Sommer R.J."/>
        </authorList>
    </citation>
    <scope>NUCLEOTIDE SEQUENCE [LARGE SCALE GENOMIC DNA]</scope>
    <source>
        <strain evidence="4">RS5460</strain>
    </source>
</reference>
<feature type="transmembrane region" description="Helical" evidence="1">
    <location>
        <begin position="37"/>
        <end position="53"/>
    </location>
</feature>
<name>A0AAN5CM29_9BILA</name>
<sequence length="250" mass="29012">IMQLFIVGVLCCILALFTIKRTPELHNSFGVLCNWQMYADIFQLVLITAYCLMPTHWAPGPHTLTSIIICQTVETLYFFTGQLHVLMAVHRFVYITVPRWAKTWRRVTSSLIFICTATSIGRILLMTALDSRMYWVYDRETALWFITETPWTFFYEMYLELGWSIGEMVTILILDGITLSRIRSWRAEISPSRIAHRHIETRLVMQSFCQCIPTASITVLYFVVFPNVESQLVQFMCCTFVLSFGNVLDA</sequence>
<dbReference type="Pfam" id="PF10328">
    <property type="entry name" value="7TM_GPCR_Srx"/>
    <property type="match status" value="1"/>
</dbReference>
<keyword evidence="1" id="KW-0812">Transmembrane</keyword>
<proteinExistence type="predicted"/>
<dbReference type="PANTHER" id="PTHR23017">
    <property type="entry name" value="SERPENTINE RECEPTOR, CLASS X"/>
    <property type="match status" value="1"/>
</dbReference>
<dbReference type="AlphaFoldDB" id="A0AAN5CM29"/>
<organism evidence="3 4">
    <name type="scientific">Pristionchus mayeri</name>
    <dbReference type="NCBI Taxonomy" id="1317129"/>
    <lineage>
        <taxon>Eukaryota</taxon>
        <taxon>Metazoa</taxon>
        <taxon>Ecdysozoa</taxon>
        <taxon>Nematoda</taxon>
        <taxon>Chromadorea</taxon>
        <taxon>Rhabditida</taxon>
        <taxon>Rhabditina</taxon>
        <taxon>Diplogasteromorpha</taxon>
        <taxon>Diplogasteroidea</taxon>
        <taxon>Neodiplogasteridae</taxon>
        <taxon>Pristionchus</taxon>
    </lineage>
</organism>
<keyword evidence="1" id="KW-1133">Transmembrane helix</keyword>
<dbReference type="InterPro" id="IPR019430">
    <property type="entry name" value="7TM_GPCR_serpentine_rcpt_Srx"/>
</dbReference>
<protein>
    <recommendedName>
        <fullName evidence="2">7TM GPCR serpentine receptor class x (Srx) domain-containing protein</fullName>
    </recommendedName>
</protein>